<feature type="domain" description="Glycosyltransferase subfamily 4-like N-terminal" evidence="5">
    <location>
        <begin position="314"/>
        <end position="495"/>
    </location>
</feature>
<keyword evidence="2 6" id="KW-0328">Glycosyltransferase</keyword>
<evidence type="ECO:0000256" key="1">
    <source>
        <dbReference type="ARBA" id="ARBA00021292"/>
    </source>
</evidence>
<evidence type="ECO:0000259" key="5">
    <source>
        <dbReference type="Pfam" id="PF13579"/>
    </source>
</evidence>
<protein>
    <recommendedName>
        <fullName evidence="1">D-inositol 3-phosphate glycosyltransferase</fullName>
    </recommendedName>
</protein>
<organism evidence="6 7">
    <name type="scientific">Arthrobacter caoxuetaonis</name>
    <dbReference type="NCBI Taxonomy" id="2886935"/>
    <lineage>
        <taxon>Bacteria</taxon>
        <taxon>Bacillati</taxon>
        <taxon>Actinomycetota</taxon>
        <taxon>Actinomycetes</taxon>
        <taxon>Micrococcales</taxon>
        <taxon>Micrococcaceae</taxon>
        <taxon>Arthrobacter</taxon>
    </lineage>
</organism>
<reference evidence="6" key="1">
    <citation type="submission" date="2021-10" db="EMBL/GenBank/DDBJ databases">
        <title>Novel species in genus Arthrobacter.</title>
        <authorList>
            <person name="Liu Y."/>
        </authorList>
    </citation>
    <scope>NUCLEOTIDE SEQUENCE</scope>
    <source>
        <strain evidence="6">Zg-Y453</strain>
    </source>
</reference>
<evidence type="ECO:0000256" key="2">
    <source>
        <dbReference type="ARBA" id="ARBA00022676"/>
    </source>
</evidence>
<evidence type="ECO:0000256" key="3">
    <source>
        <dbReference type="ARBA" id="ARBA00022679"/>
    </source>
</evidence>
<dbReference type="InterPro" id="IPR050194">
    <property type="entry name" value="Glycosyltransferase_grp1"/>
</dbReference>
<accession>A0A9X1SCI1</accession>
<evidence type="ECO:0000313" key="7">
    <source>
        <dbReference type="Proteomes" id="UP001139158"/>
    </source>
</evidence>
<keyword evidence="3 6" id="KW-0808">Transferase</keyword>
<dbReference type="GO" id="GO:0016758">
    <property type="term" value="F:hexosyltransferase activity"/>
    <property type="evidence" value="ECO:0007669"/>
    <property type="project" value="TreeGrafter"/>
</dbReference>
<evidence type="ECO:0000313" key="6">
    <source>
        <dbReference type="EMBL" id="MCC3297612.1"/>
    </source>
</evidence>
<dbReference type="InterPro" id="IPR028098">
    <property type="entry name" value="Glyco_trans_4-like_N"/>
</dbReference>
<dbReference type="SUPFAM" id="SSF48452">
    <property type="entry name" value="TPR-like"/>
    <property type="match status" value="1"/>
</dbReference>
<dbReference type="Gene3D" id="3.40.50.2000">
    <property type="entry name" value="Glycogen Phosphorylase B"/>
    <property type="match status" value="2"/>
</dbReference>
<dbReference type="SUPFAM" id="SSF53756">
    <property type="entry name" value="UDP-Glycosyltransferase/glycogen phosphorylase"/>
    <property type="match status" value="1"/>
</dbReference>
<proteinExistence type="predicted"/>
<dbReference type="PANTHER" id="PTHR45947">
    <property type="entry name" value="SULFOQUINOVOSYL TRANSFERASE SQD2"/>
    <property type="match status" value="1"/>
</dbReference>
<dbReference type="CDD" id="cd03794">
    <property type="entry name" value="GT4_WbuB-like"/>
    <property type="match status" value="1"/>
</dbReference>
<dbReference type="InterPro" id="IPR011990">
    <property type="entry name" value="TPR-like_helical_dom_sf"/>
</dbReference>
<dbReference type="GO" id="GO:1901137">
    <property type="term" value="P:carbohydrate derivative biosynthetic process"/>
    <property type="evidence" value="ECO:0007669"/>
    <property type="project" value="UniProtKB-ARBA"/>
</dbReference>
<gene>
    <name evidence="6" type="ORF">LJ757_07310</name>
</gene>
<dbReference type="PANTHER" id="PTHR45947:SF3">
    <property type="entry name" value="SULFOQUINOVOSYL TRANSFERASE SQD2"/>
    <property type="match status" value="1"/>
</dbReference>
<comment type="caution">
    <text evidence="6">The sequence shown here is derived from an EMBL/GenBank/DDBJ whole genome shotgun (WGS) entry which is preliminary data.</text>
</comment>
<evidence type="ECO:0000259" key="4">
    <source>
        <dbReference type="Pfam" id="PF00534"/>
    </source>
</evidence>
<dbReference type="EMBL" id="JAJFZV010000006">
    <property type="protein sequence ID" value="MCC3297612.1"/>
    <property type="molecule type" value="Genomic_DNA"/>
</dbReference>
<name>A0A9X1SCI1_9MICC</name>
<feature type="domain" description="Glycosyl transferase family 1" evidence="4">
    <location>
        <begin position="518"/>
        <end position="675"/>
    </location>
</feature>
<dbReference type="Proteomes" id="UP001139158">
    <property type="component" value="Unassembled WGS sequence"/>
</dbReference>
<dbReference type="Gene3D" id="1.25.40.10">
    <property type="entry name" value="Tetratricopeptide repeat domain"/>
    <property type="match status" value="1"/>
</dbReference>
<dbReference type="RefSeq" id="WP_227895498.1">
    <property type="nucleotide sequence ID" value="NZ_CP099466.1"/>
</dbReference>
<dbReference type="Pfam" id="PF13579">
    <property type="entry name" value="Glyco_trans_4_4"/>
    <property type="match status" value="1"/>
</dbReference>
<dbReference type="InterPro" id="IPR001296">
    <property type="entry name" value="Glyco_trans_1"/>
</dbReference>
<keyword evidence="7" id="KW-1185">Reference proteome</keyword>
<sequence>MNNPTNDSLRRGSSKLSNVLRRRRNAKIRELRRSIQAQRKAVGAEAVLDTCRESVSRFPDSADLWYTYARVLIDVQRPDEGMEALAQALRCDPAHLMALEYYISLSGLVDSGKRQKDVAAVIHGLARAAGGKRVDNLGALDFLIPNGCAEGIRNIARNGTSLATTAAQIAIALESGADAPSSEDLSVADEETKIAYVSVFLARGRYTSALEVLENMNDAAIPWHALRRAARRALAGPRPDTSVPLLKRMERIKPQDAWVKKQLSEFEYTANLTNYALTKRGFPLPRRAGEPQYLPISNKVLYTLHNALPYNSAGYATRTHGLLSQLNKSGYEVQGVTRLGYPYDMPNKEDMGPIPSEHLVDGVSYAHLSTTPGVERKNPLFDYVQRYAAALQEFAMDARPAVLHAASNHWNGLATVTAANRLGIPSIYEVRGLWEVTRGSRNPEWVGGGMYRMIARMEADAAQGATRVLTITEALKGELIRRGVDEDKISVVPNGVDTARFQPVDKDMSLVRELGLLGKTVIGYIGSILDYEGLELLLLAARSMKSTRDDFHVLIVGDGAELERFKTMSGELDIHDVVTFTGRVPHEDVEKYYSVVDIAPFPRLPLAVCEMVSPLKPFEAMAMGKVVVASNVAALAEIVQDGKTGLLHKKGSFEDLQTALVRLLDDPELRNELATCAMEWVRAERDWNHLASSVTEIYDQLTANGGTDESIG</sequence>
<dbReference type="Pfam" id="PF00534">
    <property type="entry name" value="Glycos_transf_1"/>
    <property type="match status" value="1"/>
</dbReference>
<dbReference type="AlphaFoldDB" id="A0A9X1SCI1"/>